<comment type="caution">
    <text evidence="3">The sequence shown here is derived from an EMBL/GenBank/DDBJ whole genome shotgun (WGS) entry which is preliminary data.</text>
</comment>
<keyword evidence="2" id="KW-0812">Transmembrane</keyword>
<evidence type="ECO:0000256" key="2">
    <source>
        <dbReference type="SAM" id="Phobius"/>
    </source>
</evidence>
<feature type="transmembrane region" description="Helical" evidence="2">
    <location>
        <begin position="143"/>
        <end position="176"/>
    </location>
</feature>
<sequence length="268" mass="30871">MDWVGNIPGFLLILNSLFMVALKTDREKVNETFESMLRYAGYEQLQLKQKQEKLRRQAYHQKKYFADPSIKEAMEKQLNNSNDVDKDSGESSGIFAKFHKLKAGYTQTKIKLSEIQTRLGDAKIKLGKMRSIYKWNIQEQSKIVCVASCIVGLCLYFIPLRWTFVAAGFIYLFIFFPQKKNKQLCLFCIKLVCGVFWKHSPFNAKNKDKRSPIDIFIDSIPADIPDVEDEEKEKDSGNSSEKDGDSSRSKPFQKLGEHLKNRGLTVNT</sequence>
<accession>X6MWN4</accession>
<feature type="transmembrane region" description="Helical" evidence="2">
    <location>
        <begin position="6"/>
        <end position="22"/>
    </location>
</feature>
<evidence type="ECO:0000256" key="1">
    <source>
        <dbReference type="SAM" id="MobiDB-lite"/>
    </source>
</evidence>
<feature type="region of interest" description="Disordered" evidence="1">
    <location>
        <begin position="221"/>
        <end position="268"/>
    </location>
</feature>
<gene>
    <name evidence="3" type="ORF">RFI_19023</name>
</gene>
<name>X6MWN4_RETFI</name>
<keyword evidence="2" id="KW-1133">Transmembrane helix</keyword>
<organism evidence="3 4">
    <name type="scientific">Reticulomyxa filosa</name>
    <dbReference type="NCBI Taxonomy" id="46433"/>
    <lineage>
        <taxon>Eukaryota</taxon>
        <taxon>Sar</taxon>
        <taxon>Rhizaria</taxon>
        <taxon>Retaria</taxon>
        <taxon>Foraminifera</taxon>
        <taxon>Monothalamids</taxon>
        <taxon>Reticulomyxidae</taxon>
        <taxon>Reticulomyxa</taxon>
    </lineage>
</organism>
<keyword evidence="2" id="KW-0472">Membrane</keyword>
<evidence type="ECO:0000313" key="3">
    <source>
        <dbReference type="EMBL" id="ETO18254.1"/>
    </source>
</evidence>
<proteinExistence type="predicted"/>
<dbReference type="Proteomes" id="UP000023152">
    <property type="component" value="Unassembled WGS sequence"/>
</dbReference>
<feature type="compositionally biased region" description="Basic and acidic residues" evidence="1">
    <location>
        <begin position="233"/>
        <end position="248"/>
    </location>
</feature>
<keyword evidence="4" id="KW-1185">Reference proteome</keyword>
<dbReference type="AlphaFoldDB" id="X6MWN4"/>
<reference evidence="3 4" key="1">
    <citation type="journal article" date="2013" name="Curr. Biol.">
        <title>The Genome of the Foraminiferan Reticulomyxa filosa.</title>
        <authorList>
            <person name="Glockner G."/>
            <person name="Hulsmann N."/>
            <person name="Schleicher M."/>
            <person name="Noegel A.A."/>
            <person name="Eichinger L."/>
            <person name="Gallinger C."/>
            <person name="Pawlowski J."/>
            <person name="Sierra R."/>
            <person name="Euteneuer U."/>
            <person name="Pillet L."/>
            <person name="Moustafa A."/>
            <person name="Platzer M."/>
            <person name="Groth M."/>
            <person name="Szafranski K."/>
            <person name="Schliwa M."/>
        </authorList>
    </citation>
    <scope>NUCLEOTIDE SEQUENCE [LARGE SCALE GENOMIC DNA]</scope>
</reference>
<evidence type="ECO:0000313" key="4">
    <source>
        <dbReference type="Proteomes" id="UP000023152"/>
    </source>
</evidence>
<dbReference type="EMBL" id="ASPP01015241">
    <property type="protein sequence ID" value="ETO18254.1"/>
    <property type="molecule type" value="Genomic_DNA"/>
</dbReference>
<protein>
    <submittedName>
        <fullName evidence="3">Uncharacterized protein</fullName>
    </submittedName>
</protein>